<evidence type="ECO:0000313" key="4">
    <source>
        <dbReference type="Proteomes" id="UP000540506"/>
    </source>
</evidence>
<dbReference type="InterPro" id="IPR052171">
    <property type="entry name" value="NHEJ_LigD"/>
</dbReference>
<dbReference type="EMBL" id="JACHJV010000001">
    <property type="protein sequence ID" value="MBB4921659.1"/>
    <property type="molecule type" value="Genomic_DNA"/>
</dbReference>
<comment type="caution">
    <text evidence="3">The sequence shown here is derived from an EMBL/GenBank/DDBJ whole genome shotgun (WGS) entry which is preliminary data.</text>
</comment>
<dbReference type="Pfam" id="PF21686">
    <property type="entry name" value="LigD_Prim-Pol"/>
    <property type="match status" value="1"/>
</dbReference>
<evidence type="ECO:0000259" key="2">
    <source>
        <dbReference type="Pfam" id="PF21686"/>
    </source>
</evidence>
<keyword evidence="4" id="KW-1185">Reference proteome</keyword>
<dbReference type="Gene3D" id="3.90.920.10">
    <property type="entry name" value="DNA primase, PRIM domain"/>
    <property type="match status" value="1"/>
</dbReference>
<dbReference type="PANTHER" id="PTHR42705:SF2">
    <property type="entry name" value="BIFUNCTIONAL NON-HOMOLOGOUS END JOINING PROTEIN LIGD"/>
    <property type="match status" value="1"/>
</dbReference>
<dbReference type="RefSeq" id="WP_184933954.1">
    <property type="nucleotide sequence ID" value="NZ_JACHJV010000001.1"/>
</dbReference>
<feature type="region of interest" description="Disordered" evidence="1">
    <location>
        <begin position="278"/>
        <end position="300"/>
    </location>
</feature>
<dbReference type="GO" id="GO:0003910">
    <property type="term" value="F:DNA ligase (ATP) activity"/>
    <property type="evidence" value="ECO:0007669"/>
    <property type="project" value="UniProtKB-EC"/>
</dbReference>
<dbReference type="InterPro" id="IPR014145">
    <property type="entry name" value="LigD_pol_dom"/>
</dbReference>
<sequence>MPDPTATVTEVAGRRLRLTHLDRVLYPRTGYTKAAVLRYYTLVAPAMLPHLLGRPASFLRLPEGVEGQRFWAKRVPPGAPAWVTGLEVRHRQETMRQAVVADLPTLLWAANLGCLEFHVPQWRAEPRTHDRLIIDLDPGEGTSVVECCLVALTARELLAADGLRCWPKTTGSKGLHLSVPLVQTPAARVAGYARELARRLRQSLPDLVVDQMAKQLRAGRVFVDWSQNNSAKTTVVAYSLRARPEPTVSAPLEWREVTDCRRPEQLVFTADQVERRLREAGDPHAGLADPAQAGELPPNG</sequence>
<protein>
    <submittedName>
        <fullName evidence="3">Bifunctional non-homologous end joining protein LigD</fullName>
        <ecNumber evidence="3">6.5.1.1</ecNumber>
    </submittedName>
</protein>
<dbReference type="EC" id="6.5.1.1" evidence="3"/>
<organism evidence="3 4">
    <name type="scientific">Kitasatospora kifunensis</name>
    <name type="common">Streptomyces kifunensis</name>
    <dbReference type="NCBI Taxonomy" id="58351"/>
    <lineage>
        <taxon>Bacteria</taxon>
        <taxon>Bacillati</taxon>
        <taxon>Actinomycetota</taxon>
        <taxon>Actinomycetes</taxon>
        <taxon>Kitasatosporales</taxon>
        <taxon>Streptomycetaceae</taxon>
        <taxon>Kitasatospora</taxon>
    </lineage>
</organism>
<evidence type="ECO:0000256" key="1">
    <source>
        <dbReference type="SAM" id="MobiDB-lite"/>
    </source>
</evidence>
<feature type="domain" description="DNA ligase D polymerase" evidence="2">
    <location>
        <begin position="32"/>
        <end position="284"/>
    </location>
</feature>
<dbReference type="Proteomes" id="UP000540506">
    <property type="component" value="Unassembled WGS sequence"/>
</dbReference>
<proteinExistence type="predicted"/>
<keyword evidence="3" id="KW-0436">Ligase</keyword>
<evidence type="ECO:0000313" key="3">
    <source>
        <dbReference type="EMBL" id="MBB4921659.1"/>
    </source>
</evidence>
<dbReference type="NCBIfam" id="TIGR02778">
    <property type="entry name" value="ligD_pol"/>
    <property type="match status" value="1"/>
</dbReference>
<accession>A0A7W7VTI1</accession>
<dbReference type="AlphaFoldDB" id="A0A7W7VTI1"/>
<dbReference type="PANTHER" id="PTHR42705">
    <property type="entry name" value="BIFUNCTIONAL NON-HOMOLOGOUS END JOINING PROTEIN LIGD"/>
    <property type="match status" value="1"/>
</dbReference>
<name>A0A7W7VTI1_KITKI</name>
<gene>
    <name evidence="3" type="ORF">FHR34_000652</name>
</gene>
<reference evidence="3 4" key="1">
    <citation type="submission" date="2020-08" db="EMBL/GenBank/DDBJ databases">
        <title>Sequencing the genomes of 1000 actinobacteria strains.</title>
        <authorList>
            <person name="Klenk H.-P."/>
        </authorList>
    </citation>
    <scope>NUCLEOTIDE SEQUENCE [LARGE SCALE GENOMIC DNA]</scope>
    <source>
        <strain evidence="3 4">DSM 41654</strain>
    </source>
</reference>